<evidence type="ECO:0008006" key="3">
    <source>
        <dbReference type="Google" id="ProtNLM"/>
    </source>
</evidence>
<sequence>MKTSAIKIVQSLFNKKNVNKLKNNLNKKTISLAVIILFVLITSSYFIRPIFFDYKLGNKKVIEKKIKNTFKMDAKIIGDISYKFLPSPRLVVNKIGLNFDNKKGKKTEINKSYILLSPFELKNFKNLKLEKFLISNEKIKIHPEEFKNYFVYFTILKKENMILKNCELSFADGRGGTIVFSNVNLDGKFKNDKHQIKLNAIFSNNKIKIKFLNHLKGKKYFKVKIPNADSSLDIIFNKGSNLKTLSGQLKLNLIKSILLLNFKDFEGKRDFLISNSFFRDDFINSKIDGKILFKDDFSFDLNLVINQIHLRKFLLYYFSQEQNKPPVISTLSKKINGKIKIYNKSSSSFIGKINDSKMLILLENGDLKIENGSVNLGKDNNINFNVSFEEGNADPKLLFSIKFLSNDPKKFFKKFEYDFDEVQFSLVAKGLIYLQERKIKFKNIVINNNQKISKKDVLNIEKNFNQYVISDGILDLFDFFKIKKFITETFVE</sequence>
<dbReference type="EMBL" id="UINC01005542">
    <property type="protein sequence ID" value="SVA21981.1"/>
    <property type="molecule type" value="Genomic_DNA"/>
</dbReference>
<name>A0A381U2I9_9ZZZZ</name>
<organism evidence="2">
    <name type="scientific">marine metagenome</name>
    <dbReference type="NCBI Taxonomy" id="408172"/>
    <lineage>
        <taxon>unclassified sequences</taxon>
        <taxon>metagenomes</taxon>
        <taxon>ecological metagenomes</taxon>
    </lineage>
</organism>
<keyword evidence="1" id="KW-1133">Transmembrane helix</keyword>
<keyword evidence="1" id="KW-0472">Membrane</keyword>
<evidence type="ECO:0000256" key="1">
    <source>
        <dbReference type="SAM" id="Phobius"/>
    </source>
</evidence>
<gene>
    <name evidence="2" type="ORF">METZ01_LOCUS74835</name>
</gene>
<dbReference type="AlphaFoldDB" id="A0A381U2I9"/>
<reference evidence="2" key="1">
    <citation type="submission" date="2018-05" db="EMBL/GenBank/DDBJ databases">
        <authorList>
            <person name="Lanie J.A."/>
            <person name="Ng W.-L."/>
            <person name="Kazmierczak K.M."/>
            <person name="Andrzejewski T.M."/>
            <person name="Davidsen T.M."/>
            <person name="Wayne K.J."/>
            <person name="Tettelin H."/>
            <person name="Glass J.I."/>
            <person name="Rusch D."/>
            <person name="Podicherti R."/>
            <person name="Tsui H.-C.T."/>
            <person name="Winkler M.E."/>
        </authorList>
    </citation>
    <scope>NUCLEOTIDE SEQUENCE</scope>
</reference>
<proteinExistence type="predicted"/>
<evidence type="ECO:0000313" key="2">
    <source>
        <dbReference type="EMBL" id="SVA21981.1"/>
    </source>
</evidence>
<keyword evidence="1" id="KW-0812">Transmembrane</keyword>
<accession>A0A381U2I9</accession>
<protein>
    <recommendedName>
        <fullName evidence="3">AsmA domain-containing protein</fullName>
    </recommendedName>
</protein>
<feature type="transmembrane region" description="Helical" evidence="1">
    <location>
        <begin position="29"/>
        <end position="47"/>
    </location>
</feature>